<gene>
    <name evidence="1" type="ORF">MANES_03G091122v8</name>
</gene>
<reference evidence="2" key="1">
    <citation type="journal article" date="2016" name="Nat. Biotechnol.">
        <title>Sequencing wild and cultivated cassava and related species reveals extensive interspecific hybridization and genetic diversity.</title>
        <authorList>
            <person name="Bredeson J.V."/>
            <person name="Lyons J.B."/>
            <person name="Prochnik S.E."/>
            <person name="Wu G.A."/>
            <person name="Ha C.M."/>
            <person name="Edsinger-Gonzales E."/>
            <person name="Grimwood J."/>
            <person name="Schmutz J."/>
            <person name="Rabbi I.Y."/>
            <person name="Egesi C."/>
            <person name="Nauluvula P."/>
            <person name="Lebot V."/>
            <person name="Ndunguru J."/>
            <person name="Mkamilo G."/>
            <person name="Bart R.S."/>
            <person name="Setter T.L."/>
            <person name="Gleadow R.M."/>
            <person name="Kulakow P."/>
            <person name="Ferguson M.E."/>
            <person name="Rounsley S."/>
            <person name="Rokhsar D.S."/>
        </authorList>
    </citation>
    <scope>NUCLEOTIDE SEQUENCE [LARGE SCALE GENOMIC DNA]</scope>
    <source>
        <strain evidence="2">cv. AM560-2</strain>
    </source>
</reference>
<sequence>MMKVMILWYQLVLCLFLPFLHFPVGSSSSSPSSAPKLAKGCPTEESFALLQFKNSLSVESSLLSSPSCYGAAYAKTNSWNNATNCCSWNGHVISVDLSCSQLYGAFPSNSTLFFLSHLQKLNLANNNFYDSPIPSEFGLFKKLTHLNLSQSEFSGLIPHDICRLSNLLSNLTKLRVLDLTGVNMSEVAPNSMLNLSSSLTSLRLRNCFLQVQLPDDFSSFPSLMMLDLSANNQVTGKFPNSNSTHPLRYINLKLVSFSGELPDSLGNFKFLEYLDLSYNNLFGSIPASIGNLQHLRFLDLGFNNLAGELPGSFGNLSSLEFSDLGFNHFSGQLPLSFGKLNKLTSLYLMSNNFSGHLPFSLGNLSMLSDVKLDMNSIGGPLPFSIFNLKKLQTLDLSFNQFFGTVPDRGSGLTDLYVLHMSNNKLSGKIPSWFFTLPSLLDLDISNNKLTGPFEQFQQPNSLLYVMLQNNEIHGPIPSSVFQLRNLTKLDFSSNNLSGTVDWDMFQKLENLRELDLSQNSKLSFTSSGISNFTLPNLMDMNLSSCDLREFPSFLRTLENLQTLDLSNNRISGKISKQDSEVWQSLLFLDLSHNFLTNVEHHPWNNIRTLNLRFNLLQGPFPTPPPSIEVLTVSNNKLSGEIPSLFCNLSSLSFLDMSDNSLGGVIPKCLGNSSQYLLVLDLRNNNFHGSIPRNFAKDNRLKYLNLNVNCRELEVLDVGNNKINDTFPHWLESLQELRILILRSNSFHGTIGHPKNNFPFPKLQILDLSHNGFTGRLPTSYLQNLKSLMNVDKAEAKYVGESYYYIQDSLVVDLTMKGLEIELKKILTIFTTIDFSSNRFQGEILQEVGMLKSLVVLNFSHNDLTGYIPSAFGNLTEVESLDLSSNRLVGEIPQQLAVLTFLVVFNVSYNQLNGPIPKGNQFNTFANDSYVGNLGLCGFPLPQKCNSGDQPPQFPSQRPDEEQDSTEWFDWKIALMGYGCGVVFGLSMGYIVFATRKPQWLLRLIDGIEYKNLRRRNQRRRGRRNH</sequence>
<name>A0ACB7I0J9_MANES</name>
<organism evidence="1 2">
    <name type="scientific">Manihot esculenta</name>
    <name type="common">Cassava</name>
    <name type="synonym">Jatropha manihot</name>
    <dbReference type="NCBI Taxonomy" id="3983"/>
    <lineage>
        <taxon>Eukaryota</taxon>
        <taxon>Viridiplantae</taxon>
        <taxon>Streptophyta</taxon>
        <taxon>Embryophyta</taxon>
        <taxon>Tracheophyta</taxon>
        <taxon>Spermatophyta</taxon>
        <taxon>Magnoliopsida</taxon>
        <taxon>eudicotyledons</taxon>
        <taxon>Gunneridae</taxon>
        <taxon>Pentapetalae</taxon>
        <taxon>rosids</taxon>
        <taxon>fabids</taxon>
        <taxon>Malpighiales</taxon>
        <taxon>Euphorbiaceae</taxon>
        <taxon>Crotonoideae</taxon>
        <taxon>Manihoteae</taxon>
        <taxon>Manihot</taxon>
    </lineage>
</organism>
<dbReference type="Proteomes" id="UP000091857">
    <property type="component" value="Chromosome 3"/>
</dbReference>
<protein>
    <submittedName>
        <fullName evidence="1">Uncharacterized protein</fullName>
    </submittedName>
</protein>
<evidence type="ECO:0000313" key="2">
    <source>
        <dbReference type="Proteomes" id="UP000091857"/>
    </source>
</evidence>
<comment type="caution">
    <text evidence="1">The sequence shown here is derived from an EMBL/GenBank/DDBJ whole genome shotgun (WGS) entry which is preliminary data.</text>
</comment>
<keyword evidence="2" id="KW-1185">Reference proteome</keyword>
<proteinExistence type="predicted"/>
<evidence type="ECO:0000313" key="1">
    <source>
        <dbReference type="EMBL" id="KAG8657891.1"/>
    </source>
</evidence>
<dbReference type="EMBL" id="CM004389">
    <property type="protein sequence ID" value="KAG8657891.1"/>
    <property type="molecule type" value="Genomic_DNA"/>
</dbReference>
<accession>A0ACB7I0J9</accession>